<organism evidence="2 3">
    <name type="scientific">Thiorhodococcus mannitoliphagus</name>
    <dbReference type="NCBI Taxonomy" id="329406"/>
    <lineage>
        <taxon>Bacteria</taxon>
        <taxon>Pseudomonadati</taxon>
        <taxon>Pseudomonadota</taxon>
        <taxon>Gammaproteobacteria</taxon>
        <taxon>Chromatiales</taxon>
        <taxon>Chromatiaceae</taxon>
        <taxon>Thiorhodococcus</taxon>
    </lineage>
</organism>
<protein>
    <submittedName>
        <fullName evidence="2">Uncharacterized protein</fullName>
    </submittedName>
</protein>
<comment type="caution">
    <text evidence="2">The sequence shown here is derived from an EMBL/GenBank/DDBJ whole genome shotgun (WGS) entry which is preliminary data.</text>
</comment>
<feature type="region of interest" description="Disordered" evidence="1">
    <location>
        <begin position="1"/>
        <end position="20"/>
    </location>
</feature>
<sequence length="129" mass="14566">MYSPQIQTQPVSHEQQNQERARRLRGVLTELSLRDENLLYANTRGISQNNQSLGFRPGYLNSCNGECALSRFSDGSLAPVHLLEGLPEHWIRRRDQAGKVTQLEPGIVSGFIREGRFFTREEAMSAAAH</sequence>
<feature type="compositionally biased region" description="Polar residues" evidence="1">
    <location>
        <begin position="1"/>
        <end position="15"/>
    </location>
</feature>
<evidence type="ECO:0000256" key="1">
    <source>
        <dbReference type="SAM" id="MobiDB-lite"/>
    </source>
</evidence>
<dbReference type="Proteomes" id="UP000471640">
    <property type="component" value="Unassembled WGS sequence"/>
</dbReference>
<dbReference type="AlphaFoldDB" id="A0A6P1DYE4"/>
<gene>
    <name evidence="2" type="ORF">G3480_19675</name>
</gene>
<reference evidence="2 3" key="2">
    <citation type="submission" date="2020-02" db="EMBL/GenBank/DDBJ databases">
        <title>Genome sequences of Thiorhodococcus mannitoliphagus and Thiorhodococcus minor, purple sulfur photosynthetic bacteria in the gammaproteobacterial family, Chromatiaceae.</title>
        <authorList>
            <person name="Aviles F.A."/>
            <person name="Meyer T.E."/>
            <person name="Kyndt J.A."/>
        </authorList>
    </citation>
    <scope>NUCLEOTIDE SEQUENCE [LARGE SCALE GENOMIC DNA]</scope>
    <source>
        <strain evidence="2 3">DSM 18266</strain>
    </source>
</reference>
<accession>A0A6P1DYE4</accession>
<keyword evidence="3" id="KW-1185">Reference proteome</keyword>
<dbReference type="RefSeq" id="WP_164655592.1">
    <property type="nucleotide sequence ID" value="NZ_JAAIJR010000104.1"/>
</dbReference>
<name>A0A6P1DYE4_9GAMM</name>
<reference evidence="3" key="1">
    <citation type="journal article" date="2020" name="Microbiol. Resour. Announc.">
        <title>Draft Genome Sequences of Thiorhodococcus mannitoliphagus and Thiorhodococcus minor, Purple Sulfur Photosynthetic Bacteria in the Gammaproteobacterial Family Chromatiaceae.</title>
        <authorList>
            <person name="Aviles F.A."/>
            <person name="Meyer T.E."/>
            <person name="Kyndt J.A."/>
        </authorList>
    </citation>
    <scope>NUCLEOTIDE SEQUENCE [LARGE SCALE GENOMIC DNA]</scope>
    <source>
        <strain evidence="3">DSM 18266</strain>
    </source>
</reference>
<proteinExistence type="predicted"/>
<evidence type="ECO:0000313" key="2">
    <source>
        <dbReference type="EMBL" id="NEX22500.1"/>
    </source>
</evidence>
<dbReference type="EMBL" id="JAAIJR010000104">
    <property type="protein sequence ID" value="NEX22500.1"/>
    <property type="molecule type" value="Genomic_DNA"/>
</dbReference>
<evidence type="ECO:0000313" key="3">
    <source>
        <dbReference type="Proteomes" id="UP000471640"/>
    </source>
</evidence>